<dbReference type="Proteomes" id="UP001219568">
    <property type="component" value="Unassembled WGS sequence"/>
</dbReference>
<proteinExistence type="predicted"/>
<protein>
    <submittedName>
        <fullName evidence="4">Uncharacterized protein</fullName>
    </submittedName>
</protein>
<evidence type="ECO:0000259" key="2">
    <source>
        <dbReference type="Pfam" id="PF14033"/>
    </source>
</evidence>
<sequence>MASQKAPGLPGFSLPLNFAPRRVFPSALQCEDLGMDVGRLNVHRDIVMMRIINAFTERPDWHSKIFDDGALKELLQQTAGGEDVTPKMTSWIIKELQWKAENLLKTGYTFALDPGVFKSDSAIPASTTKALKEASRSLEPAGGNKNCPPESKKKIVNPVDPSICPVIYGRTRILPDQTIGVDDCLDKGQGVLLPIPPEEQAYDQAFDTSWPERWKKGKPYSRLFQWLPSDVAFGADERCHITSYINNLPPWENRGLYETIEDVLTRTLPLWNSTLTYVQNKWARIQCNEVQFLEGDYEVVGQHEDACTVILPEPGEFTPPEVDEDRVDLCQEFSQGLQVIVKMTNIELTPEIPSYKGEPWCLDGQLNEHICATALYCYDSENVTEHKIAFRQRSLPNEIRLTDYPQYHHEWLEPIYGFTNAWDVTSLTQELGEISTHEGRLITFPHTLQRSMSPFSLVDPSKPGHRKLLVFYLVDPHIRIISSANVPPQRDTWWKERQKVMERALAKLPVELRDMVREQADDTIDLEEAKRQRVRLLKERRMMAKQKDALFEDASIGLA</sequence>
<evidence type="ECO:0000256" key="1">
    <source>
        <dbReference type="SAM" id="MobiDB-lite"/>
    </source>
</evidence>
<dbReference type="EMBL" id="JAQJZL010000010">
    <property type="protein sequence ID" value="KAJ6035320.1"/>
    <property type="molecule type" value="Genomic_DNA"/>
</dbReference>
<feature type="domain" description="DUF4246" evidence="2">
    <location>
        <begin position="87"/>
        <end position="496"/>
    </location>
</feature>
<dbReference type="InterPro" id="IPR049192">
    <property type="entry name" value="DUF4246_C"/>
</dbReference>
<feature type="domain" description="DUF4246" evidence="3">
    <location>
        <begin position="9"/>
        <end position="70"/>
    </location>
</feature>
<reference evidence="4" key="1">
    <citation type="journal article" date="2023" name="IMA Fungus">
        <title>Comparative genomic study of the Penicillium genus elucidates a diverse pangenome and 15 lateral gene transfer events.</title>
        <authorList>
            <person name="Petersen C."/>
            <person name="Sorensen T."/>
            <person name="Nielsen M.R."/>
            <person name="Sondergaard T.E."/>
            <person name="Sorensen J.L."/>
            <person name="Fitzpatrick D.A."/>
            <person name="Frisvad J.C."/>
            <person name="Nielsen K.L."/>
        </authorList>
    </citation>
    <scope>NUCLEOTIDE SEQUENCE</scope>
    <source>
        <strain evidence="4">IBT 15450</strain>
    </source>
</reference>
<keyword evidence="5" id="KW-1185">Reference proteome</keyword>
<evidence type="ECO:0000259" key="3">
    <source>
        <dbReference type="Pfam" id="PF21666"/>
    </source>
</evidence>
<dbReference type="InterPro" id="IPR049207">
    <property type="entry name" value="DUF4246_N"/>
</dbReference>
<dbReference type="PANTHER" id="PTHR33119">
    <property type="entry name" value="IFI3P"/>
    <property type="match status" value="1"/>
</dbReference>
<dbReference type="PANTHER" id="PTHR33119:SF1">
    <property type="entry name" value="FE2OG DIOXYGENASE DOMAIN-CONTAINING PROTEIN"/>
    <property type="match status" value="1"/>
</dbReference>
<name>A0AAD6N6D3_PENCN</name>
<dbReference type="AlphaFoldDB" id="A0AAD6N6D3"/>
<comment type="caution">
    <text evidence="4">The sequence shown here is derived from an EMBL/GenBank/DDBJ whole genome shotgun (WGS) entry which is preliminary data.</text>
</comment>
<dbReference type="InterPro" id="IPR025340">
    <property type="entry name" value="DUF4246"/>
</dbReference>
<gene>
    <name evidence="4" type="ORF">N7460_009495</name>
</gene>
<accession>A0AAD6N6D3</accession>
<evidence type="ECO:0000313" key="5">
    <source>
        <dbReference type="Proteomes" id="UP001219568"/>
    </source>
</evidence>
<feature type="region of interest" description="Disordered" evidence="1">
    <location>
        <begin position="134"/>
        <end position="154"/>
    </location>
</feature>
<evidence type="ECO:0000313" key="4">
    <source>
        <dbReference type="EMBL" id="KAJ6035320.1"/>
    </source>
</evidence>
<dbReference type="Pfam" id="PF14033">
    <property type="entry name" value="DUF4246"/>
    <property type="match status" value="1"/>
</dbReference>
<dbReference type="Pfam" id="PF21666">
    <property type="entry name" value="DUF4246_N"/>
    <property type="match status" value="1"/>
</dbReference>
<organism evidence="4 5">
    <name type="scientific">Penicillium canescens</name>
    <dbReference type="NCBI Taxonomy" id="5083"/>
    <lineage>
        <taxon>Eukaryota</taxon>
        <taxon>Fungi</taxon>
        <taxon>Dikarya</taxon>
        <taxon>Ascomycota</taxon>
        <taxon>Pezizomycotina</taxon>
        <taxon>Eurotiomycetes</taxon>
        <taxon>Eurotiomycetidae</taxon>
        <taxon>Eurotiales</taxon>
        <taxon>Aspergillaceae</taxon>
        <taxon>Penicillium</taxon>
    </lineage>
</organism>
<reference evidence="4" key="2">
    <citation type="submission" date="2023-01" db="EMBL/GenBank/DDBJ databases">
        <authorList>
            <person name="Petersen C."/>
        </authorList>
    </citation>
    <scope>NUCLEOTIDE SEQUENCE</scope>
    <source>
        <strain evidence="4">IBT 15450</strain>
    </source>
</reference>